<dbReference type="EMBL" id="JABFUD020000012">
    <property type="protein sequence ID" value="KAI5072090.1"/>
    <property type="molecule type" value="Genomic_DNA"/>
</dbReference>
<organism evidence="1 2">
    <name type="scientific">Adiantum capillus-veneris</name>
    <name type="common">Maidenhair fern</name>
    <dbReference type="NCBI Taxonomy" id="13818"/>
    <lineage>
        <taxon>Eukaryota</taxon>
        <taxon>Viridiplantae</taxon>
        <taxon>Streptophyta</taxon>
        <taxon>Embryophyta</taxon>
        <taxon>Tracheophyta</taxon>
        <taxon>Polypodiopsida</taxon>
        <taxon>Polypodiidae</taxon>
        <taxon>Polypodiales</taxon>
        <taxon>Pteridineae</taxon>
        <taxon>Pteridaceae</taxon>
        <taxon>Vittarioideae</taxon>
        <taxon>Adiantum</taxon>
    </lineage>
</organism>
<sequence>MKEDFNKMPKQGVDLSGKVATKLASMFVDCDKDGQACRKKWARVNKQYRDDKAHNAISGNDRKRSCKWYDIVDEYTHDRANVVCKIHASSLGEDDEPVEVGISMPIKEKEEKKTSSKANVKDDAFQQLVSHMKEELARRAAMEEKQQWRKGDKTPLKRCNLSWHRSWNMSRNIEIFGYVA</sequence>
<reference evidence="1" key="1">
    <citation type="submission" date="2021-01" db="EMBL/GenBank/DDBJ databases">
        <title>Adiantum capillus-veneris genome.</title>
        <authorList>
            <person name="Fang Y."/>
            <person name="Liao Q."/>
        </authorList>
    </citation>
    <scope>NUCLEOTIDE SEQUENCE</scope>
    <source>
        <strain evidence="1">H3</strain>
        <tissue evidence="1">Leaf</tissue>
    </source>
</reference>
<evidence type="ECO:0000313" key="1">
    <source>
        <dbReference type="EMBL" id="KAI5072090.1"/>
    </source>
</evidence>
<proteinExistence type="predicted"/>
<comment type="caution">
    <text evidence="1">The sequence shown here is derived from an EMBL/GenBank/DDBJ whole genome shotgun (WGS) entry which is preliminary data.</text>
</comment>
<evidence type="ECO:0000313" key="2">
    <source>
        <dbReference type="Proteomes" id="UP000886520"/>
    </source>
</evidence>
<gene>
    <name evidence="1" type="ORF">GOP47_0012196</name>
</gene>
<dbReference type="AlphaFoldDB" id="A0A9D4UQ89"/>
<dbReference type="OrthoDB" id="1939485at2759"/>
<accession>A0A9D4UQ89</accession>
<keyword evidence="2" id="KW-1185">Reference proteome</keyword>
<protein>
    <submittedName>
        <fullName evidence="1">Uncharacterized protein</fullName>
    </submittedName>
</protein>
<name>A0A9D4UQ89_ADICA</name>
<dbReference type="Proteomes" id="UP000886520">
    <property type="component" value="Chromosome 12"/>
</dbReference>